<keyword evidence="1" id="KW-0547">Nucleotide-binding</keyword>
<proteinExistence type="predicted"/>
<organism evidence="1">
    <name type="scientific">Lyngbya confervoides BDU141951</name>
    <dbReference type="NCBI Taxonomy" id="1574623"/>
    <lineage>
        <taxon>Bacteria</taxon>
        <taxon>Bacillati</taxon>
        <taxon>Cyanobacteriota</taxon>
        <taxon>Cyanophyceae</taxon>
        <taxon>Oscillatoriophycideae</taxon>
        <taxon>Oscillatoriales</taxon>
        <taxon>Microcoleaceae</taxon>
        <taxon>Lyngbya</taxon>
    </lineage>
</organism>
<gene>
    <name evidence="1" type="ORF">QQ91_001875</name>
</gene>
<evidence type="ECO:0000313" key="1">
    <source>
        <dbReference type="EMBL" id="NEV65860.1"/>
    </source>
</evidence>
<sequence length="62" mass="6778">MNYSQHIVNCPNCGGHASRHFLDPEALVRTQCPHCDYLMITCSKTGNVIEAYAPGLMAIAGR</sequence>
<name>A0A0C1YDX5_9CYAN</name>
<keyword evidence="1" id="KW-0067">ATP-binding</keyword>
<comment type="caution">
    <text evidence="1">The sequence shown here is derived from an EMBL/GenBank/DDBJ whole genome shotgun (WGS) entry which is preliminary data.</text>
</comment>
<dbReference type="GO" id="GO:0004386">
    <property type="term" value="F:helicase activity"/>
    <property type="evidence" value="ECO:0007669"/>
    <property type="project" value="UniProtKB-KW"/>
</dbReference>
<accession>A0A0C1YDX5</accession>
<reference evidence="1" key="2">
    <citation type="journal article" date="2015" name="Genome Announc.">
        <title>Draft Genome Sequence of Filamentous Marine Cyanobacterium Lyngbya confervoides Strain BDU141951.</title>
        <authorList>
            <person name="Chandrababunaidu M.M."/>
            <person name="Sen D."/>
            <person name="Tripathy S."/>
        </authorList>
    </citation>
    <scope>NUCLEOTIDE SEQUENCE</scope>
    <source>
        <strain evidence="1">BDU141951</strain>
    </source>
</reference>
<reference evidence="1" key="1">
    <citation type="submission" date="2014-11" db="EMBL/GenBank/DDBJ databases">
        <authorList>
            <person name="Malar M.C."/>
            <person name="Sen D."/>
            <person name="Tripathy S."/>
        </authorList>
    </citation>
    <scope>NUCLEOTIDE SEQUENCE</scope>
    <source>
        <strain evidence="1">BDU141951</strain>
    </source>
</reference>
<reference evidence="1" key="3">
    <citation type="submission" date="2020-02" db="EMBL/GenBank/DDBJ databases">
        <authorList>
            <person name="Sarangi A.N."/>
            <person name="Ghosh S."/>
            <person name="Mukherjee M."/>
            <person name="Tripathy S."/>
        </authorList>
    </citation>
    <scope>NUCLEOTIDE SEQUENCE</scope>
    <source>
        <strain evidence="1">BDU141951</strain>
    </source>
</reference>
<dbReference type="EMBL" id="JTHE02000002">
    <property type="protein sequence ID" value="NEV65860.1"/>
    <property type="molecule type" value="Genomic_DNA"/>
</dbReference>
<keyword evidence="1" id="KW-0347">Helicase</keyword>
<keyword evidence="1" id="KW-0378">Hydrolase</keyword>
<protein>
    <submittedName>
        <fullName evidence="1">Replication restart DNA helicase PriA</fullName>
    </submittedName>
</protein>
<dbReference type="AlphaFoldDB" id="A0A0C1YDX5"/>